<dbReference type="InterPro" id="IPR005849">
    <property type="entry name" value="GalP_Utransf_N"/>
</dbReference>
<accession>A0A0C3QTF5</accession>
<feature type="domain" description="Galactose-1-phosphate uridyl transferase N-terminal" evidence="6">
    <location>
        <begin position="8"/>
        <end position="52"/>
    </location>
</feature>
<feature type="non-terminal residue" evidence="7">
    <location>
        <position position="52"/>
    </location>
</feature>
<dbReference type="PANTHER" id="PTHR11943:SF1">
    <property type="entry name" value="GALACTOSE-1-PHOSPHATE URIDYLYLTRANSFERASE"/>
    <property type="match status" value="1"/>
</dbReference>
<dbReference type="HOGENOM" id="CLU_3093287_0_0_1"/>
<evidence type="ECO:0000313" key="7">
    <source>
        <dbReference type="EMBL" id="KIO32446.1"/>
    </source>
</evidence>
<dbReference type="Pfam" id="PF01087">
    <property type="entry name" value="GalP_UDP_transf"/>
    <property type="match status" value="1"/>
</dbReference>
<reference evidence="7 8" key="1">
    <citation type="submission" date="2014-04" db="EMBL/GenBank/DDBJ databases">
        <authorList>
            <consortium name="DOE Joint Genome Institute"/>
            <person name="Kuo A."/>
            <person name="Girlanda M."/>
            <person name="Perotto S."/>
            <person name="Kohler A."/>
            <person name="Nagy L.G."/>
            <person name="Floudas D."/>
            <person name="Copeland A."/>
            <person name="Barry K.W."/>
            <person name="Cichocki N."/>
            <person name="Veneault-Fourrey C."/>
            <person name="LaButti K."/>
            <person name="Lindquist E.A."/>
            <person name="Lipzen A."/>
            <person name="Lundell T."/>
            <person name="Morin E."/>
            <person name="Murat C."/>
            <person name="Sun H."/>
            <person name="Tunlid A."/>
            <person name="Henrissat B."/>
            <person name="Grigoriev I.V."/>
            <person name="Hibbett D.S."/>
            <person name="Martin F."/>
            <person name="Nordberg H.P."/>
            <person name="Cantor M.N."/>
            <person name="Hua S.X."/>
        </authorList>
    </citation>
    <scope>NUCLEOTIDE SEQUENCE [LARGE SCALE GENOMIC DNA]</scope>
    <source>
        <strain evidence="7 8">MUT 4182</strain>
    </source>
</reference>
<protein>
    <recommendedName>
        <fullName evidence="1">Galactose-1-phosphate uridylyltransferase</fullName>
    </recommendedName>
</protein>
<sequence length="52" mass="6120">MSATSDAFDPTTHPHRRYNPLLGEYVIVSPHRMKRPWQGQTEQPQKVELPQY</sequence>
<dbReference type="SUPFAM" id="SSF54197">
    <property type="entry name" value="HIT-like"/>
    <property type="match status" value="1"/>
</dbReference>
<proteinExistence type="predicted"/>
<keyword evidence="4" id="KW-0119">Carbohydrate metabolism</keyword>
<dbReference type="AlphaFoldDB" id="A0A0C3QTF5"/>
<evidence type="ECO:0000256" key="2">
    <source>
        <dbReference type="ARBA" id="ARBA00022679"/>
    </source>
</evidence>
<feature type="region of interest" description="Disordered" evidence="5">
    <location>
        <begin position="33"/>
        <end position="52"/>
    </location>
</feature>
<dbReference type="OrthoDB" id="418412at2759"/>
<dbReference type="PANTHER" id="PTHR11943">
    <property type="entry name" value="GALACTOSE-1-PHOSPHATE URIDYLYLTRANSFERASE"/>
    <property type="match status" value="1"/>
</dbReference>
<dbReference type="GO" id="GO:0008270">
    <property type="term" value="F:zinc ion binding"/>
    <property type="evidence" value="ECO:0007669"/>
    <property type="project" value="InterPro"/>
</dbReference>
<evidence type="ECO:0000259" key="6">
    <source>
        <dbReference type="Pfam" id="PF01087"/>
    </source>
</evidence>
<dbReference type="GO" id="GO:0033499">
    <property type="term" value="P:galactose catabolic process via UDP-galactose, Leloir pathway"/>
    <property type="evidence" value="ECO:0007669"/>
    <property type="project" value="TreeGrafter"/>
</dbReference>
<evidence type="ECO:0000256" key="5">
    <source>
        <dbReference type="SAM" id="MobiDB-lite"/>
    </source>
</evidence>
<dbReference type="InterPro" id="IPR036265">
    <property type="entry name" value="HIT-like_sf"/>
</dbReference>
<keyword evidence="2" id="KW-0808">Transferase</keyword>
<evidence type="ECO:0000313" key="8">
    <source>
        <dbReference type="Proteomes" id="UP000054248"/>
    </source>
</evidence>
<evidence type="ECO:0000256" key="3">
    <source>
        <dbReference type="ARBA" id="ARBA00022695"/>
    </source>
</evidence>
<keyword evidence="3" id="KW-0548">Nucleotidyltransferase</keyword>
<evidence type="ECO:0000256" key="1">
    <source>
        <dbReference type="ARBA" id="ARBA00016340"/>
    </source>
</evidence>
<dbReference type="Proteomes" id="UP000054248">
    <property type="component" value="Unassembled WGS sequence"/>
</dbReference>
<evidence type="ECO:0000256" key="4">
    <source>
        <dbReference type="ARBA" id="ARBA00023277"/>
    </source>
</evidence>
<dbReference type="EMBL" id="KN822954">
    <property type="protein sequence ID" value="KIO32446.1"/>
    <property type="molecule type" value="Genomic_DNA"/>
</dbReference>
<keyword evidence="8" id="KW-1185">Reference proteome</keyword>
<gene>
    <name evidence="7" type="ORF">M407DRAFT_66503</name>
</gene>
<dbReference type="Gene3D" id="3.30.428.10">
    <property type="entry name" value="HIT-like"/>
    <property type="match status" value="1"/>
</dbReference>
<dbReference type="GO" id="GO:0008108">
    <property type="term" value="F:UDP-glucose:hexose-1-phosphate uridylyltransferase activity"/>
    <property type="evidence" value="ECO:0007669"/>
    <property type="project" value="InterPro"/>
</dbReference>
<dbReference type="InterPro" id="IPR001937">
    <property type="entry name" value="GalP_UDPtransf1"/>
</dbReference>
<organism evidence="7 8">
    <name type="scientific">Tulasnella calospora MUT 4182</name>
    <dbReference type="NCBI Taxonomy" id="1051891"/>
    <lineage>
        <taxon>Eukaryota</taxon>
        <taxon>Fungi</taxon>
        <taxon>Dikarya</taxon>
        <taxon>Basidiomycota</taxon>
        <taxon>Agaricomycotina</taxon>
        <taxon>Agaricomycetes</taxon>
        <taxon>Cantharellales</taxon>
        <taxon>Tulasnellaceae</taxon>
        <taxon>Tulasnella</taxon>
    </lineage>
</organism>
<name>A0A0C3QTF5_9AGAM</name>
<dbReference type="STRING" id="1051891.A0A0C3QTF5"/>
<reference evidence="8" key="2">
    <citation type="submission" date="2015-01" db="EMBL/GenBank/DDBJ databases">
        <title>Evolutionary Origins and Diversification of the Mycorrhizal Mutualists.</title>
        <authorList>
            <consortium name="DOE Joint Genome Institute"/>
            <consortium name="Mycorrhizal Genomics Consortium"/>
            <person name="Kohler A."/>
            <person name="Kuo A."/>
            <person name="Nagy L.G."/>
            <person name="Floudas D."/>
            <person name="Copeland A."/>
            <person name="Barry K.W."/>
            <person name="Cichocki N."/>
            <person name="Veneault-Fourrey C."/>
            <person name="LaButti K."/>
            <person name="Lindquist E.A."/>
            <person name="Lipzen A."/>
            <person name="Lundell T."/>
            <person name="Morin E."/>
            <person name="Murat C."/>
            <person name="Riley R."/>
            <person name="Ohm R."/>
            <person name="Sun H."/>
            <person name="Tunlid A."/>
            <person name="Henrissat B."/>
            <person name="Grigoriev I.V."/>
            <person name="Hibbett D.S."/>
            <person name="Martin F."/>
        </authorList>
    </citation>
    <scope>NUCLEOTIDE SEQUENCE [LARGE SCALE GENOMIC DNA]</scope>
    <source>
        <strain evidence="8">MUT 4182</strain>
    </source>
</reference>
<dbReference type="GO" id="GO:0005737">
    <property type="term" value="C:cytoplasm"/>
    <property type="evidence" value="ECO:0007669"/>
    <property type="project" value="TreeGrafter"/>
</dbReference>